<protein>
    <submittedName>
        <fullName evidence="2">Uncharacterized protein</fullName>
    </submittedName>
</protein>
<evidence type="ECO:0000313" key="2">
    <source>
        <dbReference type="EMBL" id="KAF7333522.1"/>
    </source>
</evidence>
<comment type="caution">
    <text evidence="2">The sequence shown here is derived from an EMBL/GenBank/DDBJ whole genome shotgun (WGS) entry which is preliminary data.</text>
</comment>
<feature type="region of interest" description="Disordered" evidence="1">
    <location>
        <begin position="350"/>
        <end position="378"/>
    </location>
</feature>
<reference evidence="2" key="1">
    <citation type="submission" date="2020-05" db="EMBL/GenBank/DDBJ databases">
        <title>Mycena genomes resolve the evolution of fungal bioluminescence.</title>
        <authorList>
            <person name="Tsai I.J."/>
        </authorList>
    </citation>
    <scope>NUCLEOTIDE SEQUENCE</scope>
    <source>
        <strain evidence="2">CCC161011</strain>
    </source>
</reference>
<accession>A0A8H7CEZ5</accession>
<gene>
    <name evidence="2" type="ORF">MVEN_02368400</name>
</gene>
<feature type="compositionally biased region" description="Basic residues" evidence="1">
    <location>
        <begin position="358"/>
        <end position="369"/>
    </location>
</feature>
<evidence type="ECO:0000313" key="3">
    <source>
        <dbReference type="Proteomes" id="UP000620124"/>
    </source>
</evidence>
<organism evidence="2 3">
    <name type="scientific">Mycena venus</name>
    <dbReference type="NCBI Taxonomy" id="2733690"/>
    <lineage>
        <taxon>Eukaryota</taxon>
        <taxon>Fungi</taxon>
        <taxon>Dikarya</taxon>
        <taxon>Basidiomycota</taxon>
        <taxon>Agaricomycotina</taxon>
        <taxon>Agaricomycetes</taxon>
        <taxon>Agaricomycetidae</taxon>
        <taxon>Agaricales</taxon>
        <taxon>Marasmiineae</taxon>
        <taxon>Mycenaceae</taxon>
        <taxon>Mycena</taxon>
    </lineage>
</organism>
<sequence>MSAVPILPLVTAPTLYPTPARPLLRGAPQRIAVSPPPPAPPSTIAADPSLPPLLLPAHHLSMPSSTSGSGRRLSTGPEANATSPEPRVHAKQDGTPSAATPDMLRARSGLDSPQDVDVASLFFGDFIQTSCDTTALLPLYMEESDPVVDDHNNPLLDLQALQWAHPAITEYTRNNPRRSLRVLPNARKREPEESLESCQKKARSCPDTAAGSLALPRTTKRGSRPPVPKVKDARGLQWMKASGELLTPSHSWTIRPATTALPDLAVGVLSNHTVAAQAQNNLAIYKPSPAIPPRPSFPLPARSLHPLPARPGLPILSARAPNPTLASRPFAPLPPRPLLLTASQALPAIPSSSDQAQHPHKKSHRGGKARKLEGGAVNPERDAMLVRRAFRGGDVITSTTFSLLHDASISPAGFQGIRPPKLARNQIRQLYHLKPDAAALRDHLNHFFPLPYVEGRAVFVLDKDGHLFFNRTTPAKFLEGREEEIEYAIALLAGKDLTCPKTRAKFKGEDRGPHCAMILGHHRQSRIAPELTGFHRSRLDDAQTFMNLPIMIRIFDWVKSIIRILFPRIAARFEEDAAWHEKEYNIRPLFGYFWNFCLNVVFPGQERIHTGPHTDFKNQIGVCSILTYLLKSGAKFDHKRRSWIVIWELGMRAQLVPWTLASYPSALFLHFNVDVHQLRFVHTAEDVELPTPENSTPIVSGDDTGRGSMVFFNQATMRHGPVFGVSTRKMAAAGQNDTPAFGSDVSTAFQMFGIVQAIPQHVVDGMGDNPPKRADLEPYLG</sequence>
<dbReference type="EMBL" id="JACAZI010000029">
    <property type="protein sequence ID" value="KAF7333522.1"/>
    <property type="molecule type" value="Genomic_DNA"/>
</dbReference>
<proteinExistence type="predicted"/>
<dbReference type="OrthoDB" id="3266461at2759"/>
<feature type="region of interest" description="Disordered" evidence="1">
    <location>
        <begin position="29"/>
        <end position="111"/>
    </location>
</feature>
<feature type="region of interest" description="Disordered" evidence="1">
    <location>
        <begin position="185"/>
        <end position="230"/>
    </location>
</feature>
<keyword evidence="3" id="KW-1185">Reference proteome</keyword>
<feature type="compositionally biased region" description="Low complexity" evidence="1">
    <location>
        <begin position="55"/>
        <end position="76"/>
    </location>
</feature>
<name>A0A8H7CEZ5_9AGAR</name>
<evidence type="ECO:0000256" key="1">
    <source>
        <dbReference type="SAM" id="MobiDB-lite"/>
    </source>
</evidence>
<dbReference type="AlphaFoldDB" id="A0A8H7CEZ5"/>
<dbReference type="Proteomes" id="UP000620124">
    <property type="component" value="Unassembled WGS sequence"/>
</dbReference>